<organism evidence="1 2">
    <name type="scientific">Sorghum bicolor</name>
    <name type="common">Sorghum</name>
    <name type="synonym">Sorghum vulgare</name>
    <dbReference type="NCBI Taxonomy" id="4558"/>
    <lineage>
        <taxon>Eukaryota</taxon>
        <taxon>Viridiplantae</taxon>
        <taxon>Streptophyta</taxon>
        <taxon>Embryophyta</taxon>
        <taxon>Tracheophyta</taxon>
        <taxon>Spermatophyta</taxon>
        <taxon>Magnoliopsida</taxon>
        <taxon>Liliopsida</taxon>
        <taxon>Poales</taxon>
        <taxon>Poaceae</taxon>
        <taxon>PACMAD clade</taxon>
        <taxon>Panicoideae</taxon>
        <taxon>Andropogonodae</taxon>
        <taxon>Andropogoneae</taxon>
        <taxon>Sorghinae</taxon>
        <taxon>Sorghum</taxon>
    </lineage>
</organism>
<gene>
    <name evidence="1" type="ORF">SORBI_3001G510100</name>
</gene>
<sequence length="179" mass="18880">MTCATGWSSRRPPTVVEEVVVFPLGFCAGTEGASLRAASRSFTFSTFPSAFLGSAPTTCTFLGTMKRAMRLRQNASMSSSLSSAALFLGTTKAHGVSPQRGCGMATTAASATAGWRNSTSSTSLLHIFSPPLMMTSLDRSLISMYPSWCTTPTSPEGVVVRLRVVEVALHDAAASEDNR</sequence>
<dbReference type="AlphaFoldDB" id="A0A1B6QQN1"/>
<protein>
    <submittedName>
        <fullName evidence="1">Uncharacterized protein</fullName>
    </submittedName>
</protein>
<name>A0A1B6QQN1_SORBI</name>
<reference evidence="1 2" key="1">
    <citation type="journal article" date="2009" name="Nature">
        <title>The Sorghum bicolor genome and the diversification of grasses.</title>
        <authorList>
            <person name="Paterson A.H."/>
            <person name="Bowers J.E."/>
            <person name="Bruggmann R."/>
            <person name="Dubchak I."/>
            <person name="Grimwood J."/>
            <person name="Gundlach H."/>
            <person name="Haberer G."/>
            <person name="Hellsten U."/>
            <person name="Mitros T."/>
            <person name="Poliakov A."/>
            <person name="Schmutz J."/>
            <person name="Spannagl M."/>
            <person name="Tang H."/>
            <person name="Wang X."/>
            <person name="Wicker T."/>
            <person name="Bharti A.K."/>
            <person name="Chapman J."/>
            <person name="Feltus F.A."/>
            <person name="Gowik U."/>
            <person name="Grigoriev I.V."/>
            <person name="Lyons E."/>
            <person name="Maher C.A."/>
            <person name="Martis M."/>
            <person name="Narechania A."/>
            <person name="Otillar R.P."/>
            <person name="Penning B.W."/>
            <person name="Salamov A.A."/>
            <person name="Wang Y."/>
            <person name="Zhang L."/>
            <person name="Carpita N.C."/>
            <person name="Freeling M."/>
            <person name="Gingle A.R."/>
            <person name="Hash C.T."/>
            <person name="Keller B."/>
            <person name="Klein P."/>
            <person name="Kresovich S."/>
            <person name="McCann M.C."/>
            <person name="Ming R."/>
            <person name="Peterson D.G."/>
            <person name="Mehboob-ur-Rahman"/>
            <person name="Ware D."/>
            <person name="Westhoff P."/>
            <person name="Mayer K.F."/>
            <person name="Messing J."/>
            <person name="Rokhsar D.S."/>
        </authorList>
    </citation>
    <scope>NUCLEOTIDE SEQUENCE [LARGE SCALE GENOMIC DNA]</scope>
    <source>
        <strain evidence="2">cv. BTx623</strain>
    </source>
</reference>
<dbReference type="Proteomes" id="UP000000768">
    <property type="component" value="Chromosome 1"/>
</dbReference>
<reference evidence="2" key="2">
    <citation type="journal article" date="2018" name="Plant J.">
        <title>The Sorghum bicolor reference genome: improved assembly, gene annotations, a transcriptome atlas, and signatures of genome organization.</title>
        <authorList>
            <person name="McCormick R.F."/>
            <person name="Truong S.K."/>
            <person name="Sreedasyam A."/>
            <person name="Jenkins J."/>
            <person name="Shu S."/>
            <person name="Sims D."/>
            <person name="Kennedy M."/>
            <person name="Amirebrahimi M."/>
            <person name="Weers B.D."/>
            <person name="McKinley B."/>
            <person name="Mattison A."/>
            <person name="Morishige D.T."/>
            <person name="Grimwood J."/>
            <person name="Schmutz J."/>
            <person name="Mullet J.E."/>
        </authorList>
    </citation>
    <scope>NUCLEOTIDE SEQUENCE [LARGE SCALE GENOMIC DNA]</scope>
    <source>
        <strain evidence="2">cv. BTx623</strain>
    </source>
</reference>
<evidence type="ECO:0000313" key="1">
    <source>
        <dbReference type="EMBL" id="KXG40215.1"/>
    </source>
</evidence>
<evidence type="ECO:0000313" key="2">
    <source>
        <dbReference type="Proteomes" id="UP000000768"/>
    </source>
</evidence>
<proteinExistence type="predicted"/>
<keyword evidence="2" id="KW-1185">Reference proteome</keyword>
<dbReference type="InParanoid" id="A0A1B6QQN1"/>
<accession>A0A1B6QQN1</accession>
<dbReference type="EMBL" id="CM000760">
    <property type="protein sequence ID" value="KXG40215.1"/>
    <property type="molecule type" value="Genomic_DNA"/>
</dbReference>
<dbReference type="Gramene" id="KXG40215">
    <property type="protein sequence ID" value="KXG40215"/>
    <property type="gene ID" value="SORBI_3001G510100"/>
</dbReference>